<dbReference type="PROSITE" id="PS51257">
    <property type="entry name" value="PROKAR_LIPOPROTEIN"/>
    <property type="match status" value="1"/>
</dbReference>
<dbReference type="EMBL" id="CP134536">
    <property type="protein sequence ID" value="WNH12691.1"/>
    <property type="molecule type" value="Genomic_DNA"/>
</dbReference>
<dbReference type="PANTHER" id="PTHR36848:SF2">
    <property type="entry name" value="SECRETED PROTEIN"/>
    <property type="match status" value="1"/>
</dbReference>
<accession>A0ABY9Y3N3</accession>
<dbReference type="GO" id="GO:0016787">
    <property type="term" value="F:hydrolase activity"/>
    <property type="evidence" value="ECO:0007669"/>
    <property type="project" value="UniProtKB-KW"/>
</dbReference>
<organism evidence="1 2">
    <name type="scientific">Thalassobellus suaedae</name>
    <dbReference type="NCBI Taxonomy" id="3074124"/>
    <lineage>
        <taxon>Bacteria</taxon>
        <taxon>Pseudomonadati</taxon>
        <taxon>Bacteroidota</taxon>
        <taxon>Flavobacteriia</taxon>
        <taxon>Flavobacteriales</taxon>
        <taxon>Flavobacteriaceae</taxon>
        <taxon>Thalassobellus</taxon>
    </lineage>
</organism>
<dbReference type="SUPFAM" id="SSF49785">
    <property type="entry name" value="Galactose-binding domain-like"/>
    <property type="match status" value="1"/>
</dbReference>
<evidence type="ECO:0000313" key="1">
    <source>
        <dbReference type="EMBL" id="WNH12691.1"/>
    </source>
</evidence>
<dbReference type="NCBIfam" id="NF045579">
    <property type="entry name" value="rhamnoside_JR"/>
    <property type="match status" value="1"/>
</dbReference>
<dbReference type="RefSeq" id="WP_415862672.1">
    <property type="nucleotide sequence ID" value="NZ_CP134536.1"/>
</dbReference>
<dbReference type="PANTHER" id="PTHR36848">
    <property type="entry name" value="DNA-BINDING PROTEIN (PUTATIVE SECRETED PROTEIN)-RELATED"/>
    <property type="match status" value="1"/>
</dbReference>
<dbReference type="InterPro" id="IPR053161">
    <property type="entry name" value="Ulvan_degrading_GH"/>
</dbReference>
<sequence>MLNRNYFILILLTLSIVACTKSQERSSDIENSMLSEITNQQKPWTRWWWMGSAVDSVNIKQNLIDLQKVGIGGVEIAPIYGVKGEEANFIDYLSPKWMSMLSYTTKIADSLGMQVDLTLGTGWPYGGPQVTPEFAATKLITQKYDVKKGHTFSKEIKVENPKERQPATLNYLLAYGEKGAYIDLTSLLKDNTISWKAEDDNYTIYAVFTGKTGQQVKRAAPGAKGFTLDHYSEDALNIYVKSFDEAFVGFDGKIRSIFNDSYEVYGTNFTPKFFEAFEHYRGYDLKPYLPLLLIEEDTNEGNRVKSDYRETLSNLLLYKFDNPWTQWANKHNFKSRLQAHGSPGNLIDLYASADIPECETFGSMPYDIPGLRREKEDIREGDADPVMLKFSSSAAHISGKPLTSSETFTWLRDHFKVALSQCKPEVEDLLLNGVNHVFLHGTTYSPERAQWPGWKFYASVNFNPNLALGEDESQLFNYIANCQSFLQSGNPDNENLLYWPIYDVWNSYLNNNLFFQFKIHSLDEWLHNQPFYETTKSLMEKGYGLDFVSDNFIETATFENGKIKLPGGNYKTLVVPTSTNMPLATLKKLIELKKQGAKIIFQNLPKSVPGFKNYAEQNEAMQKMISDNKSIIYPSEDIFSDLNEANVRPEKLVETGLKFIRRDNNGDKIYYLVNHTSRAVNQFIPINGNFEEVIIFNPNSSVFGKAKIKNEGNTTLVKVQIKPGESLFLKTNKNTSVKDWNYFEESNSSYNIEGNWNISFLRGGPALPKNGVISELTSWTTLSKDAENFSGTAKYTIEFENPDATAENWLLKLGDVRESAKVWINDTYLGTLWANPFEINIGKLKKGKNKMTLEVTNLSANRIRAKELRGEEWKNFYEINMVDKDYNKFDATKWNPMPSGILGPVTLTALKMN</sequence>
<gene>
    <name evidence="1" type="ORF">RHP49_00180</name>
</gene>
<protein>
    <submittedName>
        <fullName evidence="1">Glycosyl hydrolase</fullName>
    </submittedName>
</protein>
<dbReference type="InterPro" id="IPR008979">
    <property type="entry name" value="Galactose-bd-like_sf"/>
</dbReference>
<keyword evidence="1" id="KW-0378">Hydrolase</keyword>
<proteinExistence type="predicted"/>
<dbReference type="Proteomes" id="UP001303407">
    <property type="component" value="Chromosome"/>
</dbReference>
<keyword evidence="2" id="KW-1185">Reference proteome</keyword>
<reference evidence="1 2" key="1">
    <citation type="submission" date="2023-09" db="EMBL/GenBank/DDBJ databases">
        <title>Thalassobella suaedae gen. nov., sp. nov., a marine bacterium of the family Flavobacteriaceae isolated from a halophyte Suaeda japonica.</title>
        <authorList>
            <person name="Lee S.Y."/>
            <person name="Hwang C.Y."/>
        </authorList>
    </citation>
    <scope>NUCLEOTIDE SEQUENCE [LARGE SCALE GENOMIC DNA]</scope>
    <source>
        <strain evidence="1 2">HL-DH10</strain>
    </source>
</reference>
<evidence type="ECO:0000313" key="2">
    <source>
        <dbReference type="Proteomes" id="UP001303407"/>
    </source>
</evidence>
<dbReference type="Gene3D" id="2.60.120.260">
    <property type="entry name" value="Galactose-binding domain-like"/>
    <property type="match status" value="1"/>
</dbReference>
<dbReference type="Pfam" id="PF17132">
    <property type="entry name" value="Glyco_hydro_106"/>
    <property type="match status" value="3"/>
</dbReference>
<name>A0ABY9Y3N3_9FLAO</name>